<gene>
    <name evidence="4" type="ORF">BOKJ2_LOCUS11634</name>
</gene>
<dbReference type="Proteomes" id="UP000614601">
    <property type="component" value="Unassembled WGS sequence"/>
</dbReference>
<proteinExistence type="predicted"/>
<dbReference type="Pfam" id="PF15481">
    <property type="entry name" value="CPG4"/>
    <property type="match status" value="1"/>
</dbReference>
<evidence type="ECO:0000256" key="2">
    <source>
        <dbReference type="SAM" id="SignalP"/>
    </source>
</evidence>
<feature type="signal peptide" evidence="2">
    <location>
        <begin position="1"/>
        <end position="19"/>
    </location>
</feature>
<dbReference type="EMBL" id="CAJFDH010000005">
    <property type="protein sequence ID" value="CAD5225550.1"/>
    <property type="molecule type" value="Genomic_DNA"/>
</dbReference>
<dbReference type="OrthoDB" id="5854862at2759"/>
<feature type="chain" id="PRO_5035595587" description="Chondroitin proteoglycan 4 domain-containing protein" evidence="2">
    <location>
        <begin position="20"/>
        <end position="312"/>
    </location>
</feature>
<name>A0A811LDA3_9BILA</name>
<dbReference type="InterPro" id="IPR053123">
    <property type="entry name" value="CPG4-like"/>
</dbReference>
<evidence type="ECO:0000313" key="4">
    <source>
        <dbReference type="EMBL" id="CAD5225550.1"/>
    </source>
</evidence>
<sequence length="312" mass="35365">MKPLLQVLAGLTLLGSSYGQFNSPLDRHSILDPPTVERTAEDQYDVIPPLVKEDYRQRAEQVDNSAAIGGCAGHCSRHFMETLNGVLEGSTAKLFRNFHDTCKRYFEAKECMQKKYYCQVTNFFDSISSGLQYLCEQQRTAMDALLPCVQENFASVRESCDVNCQPHALAAGLTVKHFLEKDFSFFKLLDKHMGTLTTNEACRVGKCFLKCYKVKLNLRCQGIVGSLLTEGITRPFSEIQKQGSGFAGMFQMFMPRQCTFLSNEYELNEFRIDPQLDQHITEMYSVANQVPHDGHIPNMDPPPYDESPLDSY</sequence>
<dbReference type="Proteomes" id="UP000783686">
    <property type="component" value="Unassembled WGS sequence"/>
</dbReference>
<protein>
    <recommendedName>
        <fullName evidence="3">Chondroitin proteoglycan 4 domain-containing protein</fullName>
    </recommendedName>
</protein>
<comment type="caution">
    <text evidence="4">The sequence shown here is derived from an EMBL/GenBank/DDBJ whole genome shotgun (WGS) entry which is preliminary data.</text>
</comment>
<organism evidence="4 5">
    <name type="scientific">Bursaphelenchus okinawaensis</name>
    <dbReference type="NCBI Taxonomy" id="465554"/>
    <lineage>
        <taxon>Eukaryota</taxon>
        <taxon>Metazoa</taxon>
        <taxon>Ecdysozoa</taxon>
        <taxon>Nematoda</taxon>
        <taxon>Chromadorea</taxon>
        <taxon>Rhabditida</taxon>
        <taxon>Tylenchina</taxon>
        <taxon>Tylenchomorpha</taxon>
        <taxon>Aphelenchoidea</taxon>
        <taxon>Aphelenchoididae</taxon>
        <taxon>Bursaphelenchus</taxon>
    </lineage>
</organism>
<evidence type="ECO:0000256" key="1">
    <source>
        <dbReference type="SAM" id="MobiDB-lite"/>
    </source>
</evidence>
<reference evidence="4" key="1">
    <citation type="submission" date="2020-09" db="EMBL/GenBank/DDBJ databases">
        <authorList>
            <person name="Kikuchi T."/>
        </authorList>
    </citation>
    <scope>NUCLEOTIDE SEQUENCE</scope>
    <source>
        <strain evidence="4">SH1</strain>
    </source>
</reference>
<feature type="domain" description="Chondroitin proteoglycan 4" evidence="3">
    <location>
        <begin position="71"/>
        <end position="165"/>
    </location>
</feature>
<accession>A0A811LDA3</accession>
<keyword evidence="2" id="KW-0732">Signal</keyword>
<keyword evidence="5" id="KW-1185">Reference proteome</keyword>
<dbReference type="EMBL" id="CAJFCW020000005">
    <property type="protein sequence ID" value="CAG9121055.1"/>
    <property type="molecule type" value="Genomic_DNA"/>
</dbReference>
<dbReference type="PANTHER" id="PTHR37442">
    <property type="entry name" value="F18A1.7 PROTEIN-RELATED"/>
    <property type="match status" value="1"/>
</dbReference>
<dbReference type="InterPro" id="IPR029153">
    <property type="entry name" value="CPG4"/>
</dbReference>
<dbReference type="AlphaFoldDB" id="A0A811LDA3"/>
<feature type="region of interest" description="Disordered" evidence="1">
    <location>
        <begin position="291"/>
        <end position="312"/>
    </location>
</feature>
<evidence type="ECO:0000259" key="3">
    <source>
        <dbReference type="Pfam" id="PF15481"/>
    </source>
</evidence>
<evidence type="ECO:0000313" key="5">
    <source>
        <dbReference type="Proteomes" id="UP000614601"/>
    </source>
</evidence>
<dbReference type="PANTHER" id="PTHR37442:SF2">
    <property type="entry name" value="CHONDROITIN PROTEOGLYCAN 4"/>
    <property type="match status" value="1"/>
</dbReference>